<gene>
    <name evidence="1" type="ORF">SCF082_LOCUS28683</name>
</gene>
<dbReference type="Proteomes" id="UP001642464">
    <property type="component" value="Unassembled WGS sequence"/>
</dbReference>
<dbReference type="SUPFAM" id="SSF53649">
    <property type="entry name" value="Alkaline phosphatase-like"/>
    <property type="match status" value="1"/>
</dbReference>
<dbReference type="InterPro" id="IPR017850">
    <property type="entry name" value="Alkaline_phosphatase_core_sf"/>
</dbReference>
<comment type="caution">
    <text evidence="1">The sequence shown here is derived from an EMBL/GenBank/DDBJ whole genome shotgun (WGS) entry which is preliminary data.</text>
</comment>
<organism evidence="1 2">
    <name type="scientific">Durusdinium trenchii</name>
    <dbReference type="NCBI Taxonomy" id="1381693"/>
    <lineage>
        <taxon>Eukaryota</taxon>
        <taxon>Sar</taxon>
        <taxon>Alveolata</taxon>
        <taxon>Dinophyceae</taxon>
        <taxon>Suessiales</taxon>
        <taxon>Symbiodiniaceae</taxon>
        <taxon>Durusdinium</taxon>
    </lineage>
</organism>
<reference evidence="1 2" key="1">
    <citation type="submission" date="2024-02" db="EMBL/GenBank/DDBJ databases">
        <authorList>
            <person name="Chen Y."/>
            <person name="Shah S."/>
            <person name="Dougan E. K."/>
            <person name="Thang M."/>
            <person name="Chan C."/>
        </authorList>
    </citation>
    <scope>NUCLEOTIDE SEQUENCE [LARGE SCALE GENOMIC DNA]</scope>
</reference>
<proteinExistence type="predicted"/>
<evidence type="ECO:0000313" key="2">
    <source>
        <dbReference type="Proteomes" id="UP001642464"/>
    </source>
</evidence>
<name>A0ABP0MLT1_9DINO</name>
<feature type="non-terminal residue" evidence="1">
    <location>
        <position position="562"/>
    </location>
</feature>
<keyword evidence="2" id="KW-1185">Reference proteome</keyword>
<dbReference type="EMBL" id="CAXAMM010022680">
    <property type="protein sequence ID" value="CAK9052426.1"/>
    <property type="molecule type" value="Genomic_DNA"/>
</dbReference>
<protein>
    <submittedName>
        <fullName evidence="1">Type I phosphodiesterase / nucleotide pyrophosphatase</fullName>
    </submittedName>
</protein>
<evidence type="ECO:0000313" key="1">
    <source>
        <dbReference type="EMBL" id="CAK9052426.1"/>
    </source>
</evidence>
<dbReference type="Gene3D" id="3.40.720.10">
    <property type="entry name" value="Alkaline Phosphatase, subunit A"/>
    <property type="match status" value="2"/>
</dbReference>
<accession>A0ABP0MLT1</accession>
<sequence length="562" mass="64944">MPDARSPIICLEFNELTPRLMDDFIGRGLLPNFQRLREQSGVFTTDAEAEGEWLNPWVQWVTVHSGLSAQEHGIFRLSNAFQMKTPAVWDLVSQAGQKVCVFGSMNSWYTKPLNGCLVPDPWCQQLEPYPADEFEAFYKYIQHNVQEYANTDSRLSRADTLRFVRYLGAHGLRFRTIVRIVRQLVRERFGNHRWRRASLLDDLQFDVFAHFYRKHQPQFSTFFLNSTAHYQHKFWRNMDPQAFQIRPTAREQRDYKDAILFGYQEMDRLVGQFLKLAPNATFLFMTAMGQRPYTKMEVDGGKRVFRLRNESVLRDLLAVEGDWTYEPIMADEFFLRCKTQADATRIAEHMTSFQLPSGAPAFSVDPQGLELVVQCRCRELLPEGARIRHAQAGIDIDFHKVFYRVDTLKSAYHDPLGMLWIRHPSRRHFVQEEPVSLTRIAPTILHLLGIERPDFMQGSPCLTEESPAQTASTAPASGALVPSFRIGKRRDQHRPIVGRWSVLSERIDHPQYARKQFLCGAIAALLQNRIEPGHTEQITMIVLRFGDTVGVKDQTIAVLQLR</sequence>